<feature type="region of interest" description="Disordered" evidence="1">
    <location>
        <begin position="1"/>
        <end position="42"/>
    </location>
</feature>
<evidence type="ECO:0000313" key="2">
    <source>
        <dbReference type="EMBL" id="GFD53237.1"/>
    </source>
</evidence>
<comment type="caution">
    <text evidence="2">The sequence shown here is derived from an EMBL/GenBank/DDBJ whole genome shotgun (WGS) entry which is preliminary data.</text>
</comment>
<proteinExistence type="predicted"/>
<organism evidence="2">
    <name type="scientific">Tanacetum cinerariifolium</name>
    <name type="common">Dalmatian daisy</name>
    <name type="synonym">Chrysanthemum cinerariifolium</name>
    <dbReference type="NCBI Taxonomy" id="118510"/>
    <lineage>
        <taxon>Eukaryota</taxon>
        <taxon>Viridiplantae</taxon>
        <taxon>Streptophyta</taxon>
        <taxon>Embryophyta</taxon>
        <taxon>Tracheophyta</taxon>
        <taxon>Spermatophyta</taxon>
        <taxon>Magnoliopsida</taxon>
        <taxon>eudicotyledons</taxon>
        <taxon>Gunneridae</taxon>
        <taxon>Pentapetalae</taxon>
        <taxon>asterids</taxon>
        <taxon>campanulids</taxon>
        <taxon>Asterales</taxon>
        <taxon>Asteraceae</taxon>
        <taxon>Asteroideae</taxon>
        <taxon>Anthemideae</taxon>
        <taxon>Anthemidinae</taxon>
        <taxon>Tanacetum</taxon>
    </lineage>
</organism>
<sequence length="42" mass="4159">GQGGASQAGGFSHVDARQAADARNVSSQADARQVVGAKNVYG</sequence>
<accession>A0A699X0D5</accession>
<name>A0A699X0D5_TANCI</name>
<dbReference type="AlphaFoldDB" id="A0A699X0D5"/>
<dbReference type="EMBL" id="BKCJ011791826">
    <property type="protein sequence ID" value="GFD53237.1"/>
    <property type="molecule type" value="Genomic_DNA"/>
</dbReference>
<gene>
    <name evidence="2" type="ORF">Tci_925206</name>
</gene>
<feature type="non-terminal residue" evidence="2">
    <location>
        <position position="1"/>
    </location>
</feature>
<reference evidence="2" key="1">
    <citation type="journal article" date="2019" name="Sci. Rep.">
        <title>Draft genome of Tanacetum cinerariifolium, the natural source of mosquito coil.</title>
        <authorList>
            <person name="Yamashiro T."/>
            <person name="Shiraishi A."/>
            <person name="Satake H."/>
            <person name="Nakayama K."/>
        </authorList>
    </citation>
    <scope>NUCLEOTIDE SEQUENCE</scope>
</reference>
<protein>
    <submittedName>
        <fullName evidence="2">Uncharacterized protein</fullName>
    </submittedName>
</protein>
<evidence type="ECO:0000256" key="1">
    <source>
        <dbReference type="SAM" id="MobiDB-lite"/>
    </source>
</evidence>